<dbReference type="Proteomes" id="UP000250235">
    <property type="component" value="Unassembled WGS sequence"/>
</dbReference>
<keyword evidence="2" id="KW-1185">Reference proteome</keyword>
<sequence>MCLLGCNEETDLGRRTAAGSCPYCGGKVQAVEVGSQWRLCCLPICYRLKLKYFCTLCSRRLVLYNTGLVI</sequence>
<dbReference type="EMBL" id="KV005798">
    <property type="protein sequence ID" value="KZV33425.1"/>
    <property type="molecule type" value="Genomic_DNA"/>
</dbReference>
<evidence type="ECO:0000313" key="1">
    <source>
        <dbReference type="EMBL" id="KZV33425.1"/>
    </source>
</evidence>
<dbReference type="PANTHER" id="PTHR33320:SF30">
    <property type="entry name" value="OS04G0606200 PROTEIN"/>
    <property type="match status" value="1"/>
</dbReference>
<proteinExistence type="predicted"/>
<evidence type="ECO:0008006" key="3">
    <source>
        <dbReference type="Google" id="ProtNLM"/>
    </source>
</evidence>
<dbReference type="OrthoDB" id="610577at2759"/>
<reference evidence="1 2" key="1">
    <citation type="journal article" date="2015" name="Proc. Natl. Acad. Sci. U.S.A.">
        <title>The resurrection genome of Boea hygrometrica: A blueprint for survival of dehydration.</title>
        <authorList>
            <person name="Xiao L."/>
            <person name="Yang G."/>
            <person name="Zhang L."/>
            <person name="Yang X."/>
            <person name="Zhao S."/>
            <person name="Ji Z."/>
            <person name="Zhou Q."/>
            <person name="Hu M."/>
            <person name="Wang Y."/>
            <person name="Chen M."/>
            <person name="Xu Y."/>
            <person name="Jin H."/>
            <person name="Xiao X."/>
            <person name="Hu G."/>
            <person name="Bao F."/>
            <person name="Hu Y."/>
            <person name="Wan P."/>
            <person name="Li L."/>
            <person name="Deng X."/>
            <person name="Kuang T."/>
            <person name="Xiang C."/>
            <person name="Zhu J.K."/>
            <person name="Oliver M.J."/>
            <person name="He Y."/>
        </authorList>
    </citation>
    <scope>NUCLEOTIDE SEQUENCE [LARGE SCALE GENOMIC DNA]</scope>
    <source>
        <strain evidence="2">cv. XS01</strain>
    </source>
</reference>
<gene>
    <name evidence="1" type="ORF">F511_38576</name>
</gene>
<evidence type="ECO:0000313" key="2">
    <source>
        <dbReference type="Proteomes" id="UP000250235"/>
    </source>
</evidence>
<dbReference type="PANTHER" id="PTHR33320">
    <property type="entry name" value="METHIONYL-TRNA SYNTHETASE"/>
    <property type="match status" value="1"/>
</dbReference>
<name>A0A2Z7BH21_9LAMI</name>
<accession>A0A2Z7BH21</accession>
<organism evidence="1 2">
    <name type="scientific">Dorcoceras hygrometricum</name>
    <dbReference type="NCBI Taxonomy" id="472368"/>
    <lineage>
        <taxon>Eukaryota</taxon>
        <taxon>Viridiplantae</taxon>
        <taxon>Streptophyta</taxon>
        <taxon>Embryophyta</taxon>
        <taxon>Tracheophyta</taxon>
        <taxon>Spermatophyta</taxon>
        <taxon>Magnoliopsida</taxon>
        <taxon>eudicotyledons</taxon>
        <taxon>Gunneridae</taxon>
        <taxon>Pentapetalae</taxon>
        <taxon>asterids</taxon>
        <taxon>lamiids</taxon>
        <taxon>Lamiales</taxon>
        <taxon>Gesneriaceae</taxon>
        <taxon>Didymocarpoideae</taxon>
        <taxon>Trichosporeae</taxon>
        <taxon>Loxocarpinae</taxon>
        <taxon>Dorcoceras</taxon>
    </lineage>
</organism>
<dbReference type="AlphaFoldDB" id="A0A2Z7BH21"/>
<protein>
    <recommendedName>
        <fullName evidence="3">Methionyl-tRNA synthetase</fullName>
    </recommendedName>
</protein>